<comment type="caution">
    <text evidence="16">The sequence shown here is derived from an EMBL/GenBank/DDBJ whole genome shotgun (WGS) entry which is preliminary data.</text>
</comment>
<feature type="region of interest" description="Disordered" evidence="13">
    <location>
        <begin position="1"/>
        <end position="36"/>
    </location>
</feature>
<dbReference type="SUPFAM" id="SSF63737">
    <property type="entry name" value="Leukotriene A4 hydrolase N-terminal domain"/>
    <property type="match status" value="1"/>
</dbReference>
<dbReference type="Gene3D" id="1.10.390.10">
    <property type="entry name" value="Neutral Protease Domain 2"/>
    <property type="match status" value="1"/>
</dbReference>
<evidence type="ECO:0000256" key="3">
    <source>
        <dbReference type="ARBA" id="ARBA00010136"/>
    </source>
</evidence>
<keyword evidence="6" id="KW-0645">Protease</keyword>
<dbReference type="InterPro" id="IPR042097">
    <property type="entry name" value="Aminopeptidase_N-like_N_sf"/>
</dbReference>
<dbReference type="InterPro" id="IPR050344">
    <property type="entry name" value="Peptidase_M1_aminopeptidases"/>
</dbReference>
<keyword evidence="10" id="KW-0482">Metalloprotease</keyword>
<keyword evidence="8" id="KW-0378">Hydrolase</keyword>
<keyword evidence="17" id="KW-1185">Reference proteome</keyword>
<evidence type="ECO:0000313" key="16">
    <source>
        <dbReference type="EMBL" id="MBD3145060.1"/>
    </source>
</evidence>
<feature type="region of interest" description="Disordered" evidence="13">
    <location>
        <begin position="75"/>
        <end position="94"/>
    </location>
</feature>
<comment type="catalytic activity">
    <reaction evidence="1">
        <text>Release of an N-terminal amino acid, Xaa-|-Yaa- from a peptide, amide or arylamide. Xaa is preferably Ala, but may be most amino acids including Pro (slow action). When a terminal hydrophobic residue is followed by a prolyl residue, the two may be released as an intact Xaa-Pro dipeptide.</text>
        <dbReference type="EC" id="3.4.11.2"/>
    </reaction>
</comment>
<keyword evidence="7" id="KW-0479">Metal-binding</keyword>
<evidence type="ECO:0000256" key="12">
    <source>
        <dbReference type="ARBA" id="ARBA00031533"/>
    </source>
</evidence>
<evidence type="ECO:0000259" key="14">
    <source>
        <dbReference type="Pfam" id="PF01433"/>
    </source>
</evidence>
<accession>A0ABR8L686</accession>
<dbReference type="InterPro" id="IPR027268">
    <property type="entry name" value="Peptidase_M4/M1_CTD_sf"/>
</dbReference>
<dbReference type="PANTHER" id="PTHR11533:SF297">
    <property type="entry name" value="AMINOPEPTIDASE N"/>
    <property type="match status" value="1"/>
</dbReference>
<evidence type="ECO:0000256" key="5">
    <source>
        <dbReference type="ARBA" id="ARBA00015611"/>
    </source>
</evidence>
<dbReference type="SUPFAM" id="SSF55486">
    <property type="entry name" value="Metalloproteases ('zincins'), catalytic domain"/>
    <property type="match status" value="1"/>
</dbReference>
<evidence type="ECO:0000256" key="13">
    <source>
        <dbReference type="SAM" id="MobiDB-lite"/>
    </source>
</evidence>
<evidence type="ECO:0000256" key="4">
    <source>
        <dbReference type="ARBA" id="ARBA00012564"/>
    </source>
</evidence>
<gene>
    <name evidence="16" type="ORF">IEQ31_17920</name>
</gene>
<evidence type="ECO:0000256" key="2">
    <source>
        <dbReference type="ARBA" id="ARBA00001947"/>
    </source>
</evidence>
<dbReference type="InterPro" id="IPR045357">
    <property type="entry name" value="Aminopeptidase_N-like_N"/>
</dbReference>
<evidence type="ECO:0000256" key="9">
    <source>
        <dbReference type="ARBA" id="ARBA00022833"/>
    </source>
</evidence>
<dbReference type="PRINTS" id="PR00756">
    <property type="entry name" value="ALADIPTASE"/>
</dbReference>
<protein>
    <recommendedName>
        <fullName evidence="5">Aminopeptidase N</fullName>
        <ecNumber evidence="4">3.4.11.2</ecNumber>
    </recommendedName>
    <alternativeName>
        <fullName evidence="11">Alanine aminopeptidase</fullName>
    </alternativeName>
    <alternativeName>
        <fullName evidence="12">Lysyl aminopeptidase</fullName>
    </alternativeName>
</protein>
<evidence type="ECO:0000256" key="10">
    <source>
        <dbReference type="ARBA" id="ARBA00023049"/>
    </source>
</evidence>
<evidence type="ECO:0000256" key="11">
    <source>
        <dbReference type="ARBA" id="ARBA00029811"/>
    </source>
</evidence>
<feature type="domain" description="Aminopeptidase N-like N-terminal" evidence="15">
    <location>
        <begin position="105"/>
        <end position="278"/>
    </location>
</feature>
<feature type="compositionally biased region" description="Low complexity" evidence="13">
    <location>
        <begin position="12"/>
        <end position="36"/>
    </location>
</feature>
<comment type="cofactor">
    <cofactor evidence="2">
        <name>Zn(2+)</name>
        <dbReference type="ChEBI" id="CHEBI:29105"/>
    </cofactor>
</comment>
<dbReference type="CDD" id="cd09603">
    <property type="entry name" value="M1_APN_like"/>
    <property type="match status" value="1"/>
</dbReference>
<dbReference type="EMBL" id="JACXRZ010000012">
    <property type="protein sequence ID" value="MBD3145060.1"/>
    <property type="molecule type" value="Genomic_DNA"/>
</dbReference>
<evidence type="ECO:0000313" key="17">
    <source>
        <dbReference type="Proteomes" id="UP000653231"/>
    </source>
</evidence>
<name>A0ABR8L686_9ACTN</name>
<evidence type="ECO:0000256" key="1">
    <source>
        <dbReference type="ARBA" id="ARBA00000098"/>
    </source>
</evidence>
<dbReference type="PANTHER" id="PTHR11533">
    <property type="entry name" value="PROTEASE M1 ZINC METALLOPROTEASE"/>
    <property type="match status" value="1"/>
</dbReference>
<dbReference type="Proteomes" id="UP000653231">
    <property type="component" value="Unassembled WGS sequence"/>
</dbReference>
<dbReference type="Gene3D" id="2.60.40.1730">
    <property type="entry name" value="tricorn interacting facor f3 domain"/>
    <property type="match status" value="1"/>
</dbReference>
<evidence type="ECO:0000259" key="15">
    <source>
        <dbReference type="Pfam" id="PF17900"/>
    </source>
</evidence>
<dbReference type="EC" id="3.4.11.2" evidence="4"/>
<proteinExistence type="inferred from homology"/>
<organism evidence="16 17">
    <name type="scientific">Microbispora bryophytorum subsp. camponoti</name>
    <dbReference type="NCBI Taxonomy" id="1677852"/>
    <lineage>
        <taxon>Bacteria</taxon>
        <taxon>Bacillati</taxon>
        <taxon>Actinomycetota</taxon>
        <taxon>Actinomycetes</taxon>
        <taxon>Streptosporangiales</taxon>
        <taxon>Streptosporangiaceae</taxon>
        <taxon>Microbispora</taxon>
    </lineage>
</organism>
<evidence type="ECO:0000256" key="8">
    <source>
        <dbReference type="ARBA" id="ARBA00022801"/>
    </source>
</evidence>
<dbReference type="Pfam" id="PF17900">
    <property type="entry name" value="Peptidase_M1_N"/>
    <property type="match status" value="1"/>
</dbReference>
<comment type="similarity">
    <text evidence="3">Belongs to the peptidase M1 family.</text>
</comment>
<dbReference type="Pfam" id="PF01433">
    <property type="entry name" value="Peptidase_M1"/>
    <property type="match status" value="1"/>
</dbReference>
<dbReference type="InterPro" id="IPR001930">
    <property type="entry name" value="Peptidase_M1"/>
</dbReference>
<keyword evidence="9" id="KW-0862">Zinc</keyword>
<dbReference type="InterPro" id="IPR014782">
    <property type="entry name" value="Peptidase_M1_dom"/>
</dbReference>
<dbReference type="RefSeq" id="WP_191052529.1">
    <property type="nucleotide sequence ID" value="NZ_JACXRZ010000012.1"/>
</dbReference>
<evidence type="ECO:0000256" key="6">
    <source>
        <dbReference type="ARBA" id="ARBA00022670"/>
    </source>
</evidence>
<reference evidence="16 17" key="1">
    <citation type="submission" date="2020-09" db="EMBL/GenBank/DDBJ databases">
        <title>Actinomycete isolated from the Camponotus japonicus Mayr.</title>
        <authorList>
            <person name="Gong X."/>
        </authorList>
    </citation>
    <scope>NUCLEOTIDE SEQUENCE [LARGE SCALE GENOMIC DNA]</scope>
    <source>
        <strain evidence="16 17">2C-HV3</strain>
    </source>
</reference>
<feature type="domain" description="Peptidase M1 membrane alanine aminopeptidase" evidence="14">
    <location>
        <begin position="367"/>
        <end position="505"/>
    </location>
</feature>
<sequence>MSTHRLPPLPGPTTASTTALTTTPTTTPTTTRAGARTGRSVSALICAVAVGAATACAPSEGAVVTPSQAAAVAPVTPGTSKSTTGAPGIGDPDFPDDGNGGYDVQHYDLRLSYDPASRKLAGSATIEAKAAQDLTSFDLDLHGLTVSRVTVDGGAASFDRSKDELVIEPGKRISNGHRFAVTVDYAGVPEPMHDSANLGEYGFISTADGAFVTCEPNGAKTWFPSNDHPSDKATYDFRITVPEGLTAIANGEMTGTPQTKAGKTTFAWREKHPMASYLATMTTGKFQVRTGTSDKGLPIYVAVADSFRGSLDQLLTQTGKITDYWSTVFGPYPFSSTGGVIDDYAAGYALENQTKPIYGGFSPEPAIIAHELAHQWFGDSLTITRWRDLWLNEGFATYAEWLWAEHTGQGTADSAFKRLYANAADPMWAYPPGAARADDLFGAAVYNRGAMTLHALRREIGDDKFFPLIRAWTDAHRYGNVTTQEFIALAERISGKDLKGLFDAWLFQPGRPAPLAGP</sequence>
<evidence type="ECO:0000256" key="7">
    <source>
        <dbReference type="ARBA" id="ARBA00022723"/>
    </source>
</evidence>